<dbReference type="Proteomes" id="UP001217610">
    <property type="component" value="Unassembled WGS sequence"/>
</dbReference>
<comment type="caution">
    <text evidence="1">The sequence shown here is derived from an EMBL/GenBank/DDBJ whole genome shotgun (WGS) entry which is preliminary data.</text>
</comment>
<accession>A0ABT5Q097</accession>
<dbReference type="EMBL" id="JAMDGR010000002">
    <property type="protein sequence ID" value="MDD1147553.1"/>
    <property type="molecule type" value="Genomic_DNA"/>
</dbReference>
<evidence type="ECO:0000313" key="1">
    <source>
        <dbReference type="EMBL" id="MDD1147553.1"/>
    </source>
</evidence>
<keyword evidence="2" id="KW-1185">Reference proteome</keyword>
<dbReference type="RefSeq" id="WP_273922456.1">
    <property type="nucleotide sequence ID" value="NZ_JAMDGR010000002.1"/>
</dbReference>
<proteinExistence type="predicted"/>
<protein>
    <submittedName>
        <fullName evidence="1">Uncharacterized protein</fullName>
    </submittedName>
</protein>
<evidence type="ECO:0000313" key="2">
    <source>
        <dbReference type="Proteomes" id="UP001217610"/>
    </source>
</evidence>
<sequence>MQLPQSLQPWSDWLHWLDLELQTVLGDCLQRLHPLLGPLSGRLQGGDPEPDGLGDLHQRGSYERLLASEWLLAEELPEEFLRRAVSAEHLFVAPQYRTHQASGTLIALFDAGPLQLGAPRLVHLALMIILAQRARAAGAEFRWGVLQDADNQLHKLETAVQLRHLLGQRTFQCVEPEHGQRWSEWLSAQSEPWAECWVIGQRLPIDDMGLAGRYQVQVQVQQSLDGDSLEVEISGARRARTCLPIPPVNAGLRLLKGEFQAPAAVEGRSAIAAPRVLLTLAPVISDAGTHIAMVLLDQPGCLILRLPSAAHKRPATIHQQLWKSSCRPLTMSFVGRKPGAVLSYDDRLSFWNVGGLPDVLRPGPDVLKLPSGTATLLACAWVRDENHGRYFVLDSEGRLASWSVLRHASPDEPPGTCLLLADHVLGLSKVDSQTLVYVREEAGQLLARTACAGGEVRQTYRLGAAAGVTQILVAAGGHWQKDFGACALLTPGAAGERWQLLTRSGSQELRLAPGWRGFGLWHDPVREGNSLVLLGPDRRTVALYHSGEQRVLFSCSDEVVKSSFCSISGLIAVLTGTRELLVYSLTQERMRLQIHCNLKPSEELSHA</sequence>
<reference evidence="1 2" key="1">
    <citation type="submission" date="2022-05" db="EMBL/GenBank/DDBJ databases">
        <title>Novel Pseudomonas spp. Isolated from a Rainbow Trout Aquaculture Facility.</title>
        <authorList>
            <person name="Testerman T."/>
            <person name="Graf J."/>
        </authorList>
    </citation>
    <scope>NUCLEOTIDE SEQUENCE [LARGE SCALE GENOMIC DNA]</scope>
    <source>
        <strain evidence="1 2">ID357</strain>
    </source>
</reference>
<name>A0ABT5Q097_9PSED</name>
<organism evidence="1 2">
    <name type="scientific">Pseudomonas idahonensis</name>
    <dbReference type="NCBI Taxonomy" id="2942628"/>
    <lineage>
        <taxon>Bacteria</taxon>
        <taxon>Pseudomonadati</taxon>
        <taxon>Pseudomonadota</taxon>
        <taxon>Gammaproteobacteria</taxon>
        <taxon>Pseudomonadales</taxon>
        <taxon>Pseudomonadaceae</taxon>
        <taxon>Pseudomonas</taxon>
    </lineage>
</organism>
<gene>
    <name evidence="1" type="ORF">M5G25_04615</name>
</gene>